<evidence type="ECO:0000256" key="2">
    <source>
        <dbReference type="ARBA" id="ARBA00022517"/>
    </source>
</evidence>
<evidence type="ECO:0000256" key="1">
    <source>
        <dbReference type="ARBA" id="ARBA00022490"/>
    </source>
</evidence>
<comment type="caution">
    <text evidence="8">The sequence shown here is derived from an EMBL/GenBank/DDBJ whole genome shotgun (WGS) entry which is preliminary data.</text>
</comment>
<accession>A0ABS5QXC0</accession>
<evidence type="ECO:0000313" key="9">
    <source>
        <dbReference type="Proteomes" id="UP001519503"/>
    </source>
</evidence>
<dbReference type="Pfam" id="PF24986">
    <property type="entry name" value="PRC_RimM"/>
    <property type="match status" value="1"/>
</dbReference>
<keyword evidence="9" id="KW-1185">Reference proteome</keyword>
<dbReference type="Gene3D" id="2.40.30.60">
    <property type="entry name" value="RimM"/>
    <property type="match status" value="1"/>
</dbReference>
<dbReference type="Gene3D" id="2.30.30.240">
    <property type="entry name" value="PRC-barrel domain"/>
    <property type="match status" value="1"/>
</dbReference>
<dbReference type="Pfam" id="PF01782">
    <property type="entry name" value="RimM"/>
    <property type="match status" value="1"/>
</dbReference>
<proteinExistence type="inferred from homology"/>
<gene>
    <name evidence="5 8" type="primary">rimM</name>
    <name evidence="8" type="ORF">G6R30_03875</name>
</gene>
<comment type="similarity">
    <text evidence="5">Belongs to the RimM family.</text>
</comment>
<dbReference type="SUPFAM" id="SSF50346">
    <property type="entry name" value="PRC-barrel domain"/>
    <property type="match status" value="1"/>
</dbReference>
<dbReference type="EMBL" id="JAAMFL010000006">
    <property type="protein sequence ID" value="MBS9337597.1"/>
    <property type="molecule type" value="Genomic_DNA"/>
</dbReference>
<evidence type="ECO:0000256" key="3">
    <source>
        <dbReference type="ARBA" id="ARBA00022552"/>
    </source>
</evidence>
<dbReference type="InterPro" id="IPR002676">
    <property type="entry name" value="RimM_N"/>
</dbReference>
<comment type="domain">
    <text evidence="5">The PRC barrel domain binds ribosomal protein uS19.</text>
</comment>
<dbReference type="NCBIfam" id="TIGR02273">
    <property type="entry name" value="16S_RimM"/>
    <property type="match status" value="1"/>
</dbReference>
<dbReference type="PANTHER" id="PTHR33692">
    <property type="entry name" value="RIBOSOME MATURATION FACTOR RIMM"/>
    <property type="match status" value="1"/>
</dbReference>
<comment type="subcellular location">
    <subcellularLocation>
        <location evidence="5">Cytoplasm</location>
    </subcellularLocation>
</comment>
<dbReference type="InterPro" id="IPR009000">
    <property type="entry name" value="Transl_B-barrel_sf"/>
</dbReference>
<dbReference type="RefSeq" id="WP_213821652.1">
    <property type="nucleotide sequence ID" value="NZ_JAAMFL010000006.1"/>
</dbReference>
<evidence type="ECO:0000259" key="7">
    <source>
        <dbReference type="Pfam" id="PF24986"/>
    </source>
</evidence>
<name>A0ABS5QXC0_9LACO</name>
<dbReference type="InterPro" id="IPR011033">
    <property type="entry name" value="PRC_barrel-like_sf"/>
</dbReference>
<reference evidence="8 9" key="1">
    <citation type="submission" date="2020-02" db="EMBL/GenBank/DDBJ databases">
        <title>Fructobacillus sp. isolated from paper mulberry of Taiwan.</title>
        <authorList>
            <person name="Lin S.-T."/>
        </authorList>
    </citation>
    <scope>NUCLEOTIDE SEQUENCE [LARGE SCALE GENOMIC DNA]</scope>
    <source>
        <strain evidence="8 9">S1-1</strain>
    </source>
</reference>
<evidence type="ECO:0000256" key="4">
    <source>
        <dbReference type="ARBA" id="ARBA00023186"/>
    </source>
</evidence>
<evidence type="ECO:0000259" key="6">
    <source>
        <dbReference type="Pfam" id="PF01782"/>
    </source>
</evidence>
<dbReference type="SUPFAM" id="SSF50447">
    <property type="entry name" value="Translation proteins"/>
    <property type="match status" value="1"/>
</dbReference>
<dbReference type="InterPro" id="IPR056792">
    <property type="entry name" value="PRC_RimM"/>
</dbReference>
<sequence>METVNYFKIGTIVNTHGIRGELKVKAITDFAEERFAKGATVYRLVDGKYLPEKIAKARMHKGMWLLTFDGVTNINEVEVYKGQELYVSEADRDELADGEYYYSDIVGCTVKDLEGQAIGRVKEIMETGANDVWVVKRPAGPDALIPVIEDVVKDVNVSEQTIVIDVLEGLLD</sequence>
<organism evidence="8 9">
    <name type="scientific">Fructobacillus parabroussonetiae</name>
    <dbReference type="NCBI Taxonomy" id="2713174"/>
    <lineage>
        <taxon>Bacteria</taxon>
        <taxon>Bacillati</taxon>
        <taxon>Bacillota</taxon>
        <taxon>Bacilli</taxon>
        <taxon>Lactobacillales</taxon>
        <taxon>Lactobacillaceae</taxon>
        <taxon>Fructobacillus</taxon>
    </lineage>
</organism>
<feature type="domain" description="Ribosome maturation factor RimM PRC barrel" evidence="7">
    <location>
        <begin position="103"/>
        <end position="170"/>
    </location>
</feature>
<comment type="subunit">
    <text evidence="5">Binds ribosomal protein uS19.</text>
</comment>
<keyword evidence="2 5" id="KW-0690">Ribosome biogenesis</keyword>
<comment type="function">
    <text evidence="5">An accessory protein needed during the final step in the assembly of 30S ribosomal subunit, possibly for assembly of the head region. Essential for efficient processing of 16S rRNA. May be needed both before and after RbfA during the maturation of 16S rRNA. It has affinity for free ribosomal 30S subunits but not for 70S ribosomes.</text>
</comment>
<keyword evidence="4 5" id="KW-0143">Chaperone</keyword>
<evidence type="ECO:0000313" key="8">
    <source>
        <dbReference type="EMBL" id="MBS9337597.1"/>
    </source>
</evidence>
<dbReference type="InterPro" id="IPR011961">
    <property type="entry name" value="RimM"/>
</dbReference>
<evidence type="ECO:0000256" key="5">
    <source>
        <dbReference type="HAMAP-Rule" id="MF_00014"/>
    </source>
</evidence>
<keyword evidence="1 5" id="KW-0963">Cytoplasm</keyword>
<feature type="domain" description="RimM N-terminal" evidence="6">
    <location>
        <begin position="9"/>
        <end position="90"/>
    </location>
</feature>
<protein>
    <recommendedName>
        <fullName evidence="5">Ribosome maturation factor RimM</fullName>
    </recommendedName>
</protein>
<dbReference type="PANTHER" id="PTHR33692:SF1">
    <property type="entry name" value="RIBOSOME MATURATION FACTOR RIMM"/>
    <property type="match status" value="1"/>
</dbReference>
<dbReference type="InterPro" id="IPR036976">
    <property type="entry name" value="RimM_N_sf"/>
</dbReference>
<dbReference type="HAMAP" id="MF_00014">
    <property type="entry name" value="Ribosome_mat_RimM"/>
    <property type="match status" value="1"/>
</dbReference>
<keyword evidence="3 5" id="KW-0698">rRNA processing</keyword>
<dbReference type="Proteomes" id="UP001519503">
    <property type="component" value="Unassembled WGS sequence"/>
</dbReference>